<evidence type="ECO:0000313" key="12">
    <source>
        <dbReference type="EMBL" id="MYH61096.1"/>
    </source>
</evidence>
<dbReference type="InterPro" id="IPR000312">
    <property type="entry name" value="Glycosyl_Trfase_fam3"/>
</dbReference>
<keyword evidence="4 9" id="KW-0808">Transferase</keyword>
<dbReference type="GO" id="GO:0005829">
    <property type="term" value="C:cytosol"/>
    <property type="evidence" value="ECO:0007669"/>
    <property type="project" value="TreeGrafter"/>
</dbReference>
<evidence type="ECO:0000256" key="1">
    <source>
        <dbReference type="ARBA" id="ARBA00004907"/>
    </source>
</evidence>
<feature type="binding site" evidence="9">
    <location>
        <position position="103"/>
    </location>
    <ligand>
        <name>Mg(2+)</name>
        <dbReference type="ChEBI" id="CHEBI:18420"/>
        <label>1</label>
    </ligand>
</feature>
<feature type="binding site" evidence="9">
    <location>
        <position position="99"/>
    </location>
    <ligand>
        <name>5-phospho-alpha-D-ribose 1-diphosphate</name>
        <dbReference type="ChEBI" id="CHEBI:58017"/>
    </ligand>
</feature>
<comment type="pathway">
    <text evidence="1 9">Amino-acid biosynthesis; L-tryptophan biosynthesis; L-tryptophan from chorismate: step 2/5.</text>
</comment>
<keyword evidence="9" id="KW-0460">Magnesium</keyword>
<evidence type="ECO:0000256" key="4">
    <source>
        <dbReference type="ARBA" id="ARBA00022679"/>
    </source>
</evidence>
<comment type="similarity">
    <text evidence="9">Belongs to the anthranilate phosphoribosyltransferase family.</text>
</comment>
<reference evidence="12" key="1">
    <citation type="submission" date="2019-09" db="EMBL/GenBank/DDBJ databases">
        <title>Characterisation of the sponge microbiome using genome-centric metagenomics.</title>
        <authorList>
            <person name="Engelberts J.P."/>
            <person name="Robbins S.J."/>
            <person name="De Goeij J.M."/>
            <person name="Aranda M."/>
            <person name="Bell S.C."/>
            <person name="Webster N.S."/>
        </authorList>
    </citation>
    <scope>NUCLEOTIDE SEQUENCE</scope>
    <source>
        <strain evidence="12">SB0675_bin_29</strain>
    </source>
</reference>
<feature type="domain" description="Glycosyl transferase family 3 N-terminal" evidence="11">
    <location>
        <begin position="13"/>
        <end position="72"/>
    </location>
</feature>
<dbReference type="EC" id="2.4.2.18" evidence="9"/>
<accession>A0A6B1G0Z3</accession>
<dbReference type="HAMAP" id="MF_00211">
    <property type="entry name" value="TrpD"/>
    <property type="match status" value="1"/>
</dbReference>
<keyword evidence="9" id="KW-0479">Metal-binding</keyword>
<dbReference type="GO" id="GO:0000287">
    <property type="term" value="F:magnesium ion binding"/>
    <property type="evidence" value="ECO:0007669"/>
    <property type="project" value="UniProtKB-UniRule"/>
</dbReference>
<dbReference type="UniPathway" id="UPA00035">
    <property type="reaction ID" value="UER00041"/>
</dbReference>
<dbReference type="Pfam" id="PF02885">
    <property type="entry name" value="Glycos_trans_3N"/>
    <property type="match status" value="1"/>
</dbReference>
<dbReference type="PANTHER" id="PTHR43285:SF2">
    <property type="entry name" value="ANTHRANILATE PHOSPHORIBOSYLTRANSFERASE"/>
    <property type="match status" value="1"/>
</dbReference>
<dbReference type="SUPFAM" id="SSF52418">
    <property type="entry name" value="Nucleoside phosphorylase/phosphoribosyltransferase catalytic domain"/>
    <property type="match status" value="1"/>
</dbReference>
<dbReference type="InterPro" id="IPR036320">
    <property type="entry name" value="Glycosyl_Trfase_fam3_N_dom_sf"/>
</dbReference>
<evidence type="ECO:0000256" key="8">
    <source>
        <dbReference type="ARBA" id="ARBA00061188"/>
    </source>
</evidence>
<protein>
    <recommendedName>
        <fullName evidence="9">Anthranilate phosphoribosyltransferase</fullName>
        <ecNumber evidence="9">2.4.2.18</ecNumber>
    </recommendedName>
</protein>
<name>A0A6B1G0Z3_9CHLR</name>
<dbReference type="FunFam" id="3.40.1030.10:FF:000002">
    <property type="entry name" value="Anthranilate phosphoribosyltransferase"/>
    <property type="match status" value="1"/>
</dbReference>
<proteinExistence type="inferred from homology"/>
<evidence type="ECO:0000256" key="5">
    <source>
        <dbReference type="ARBA" id="ARBA00022822"/>
    </source>
</evidence>
<dbReference type="InterPro" id="IPR035902">
    <property type="entry name" value="Nuc_phospho_transferase"/>
</dbReference>
<comment type="catalytic activity">
    <reaction evidence="7 9">
        <text>N-(5-phospho-beta-D-ribosyl)anthranilate + diphosphate = 5-phospho-alpha-D-ribose 1-diphosphate + anthranilate</text>
        <dbReference type="Rhea" id="RHEA:11768"/>
        <dbReference type="ChEBI" id="CHEBI:16567"/>
        <dbReference type="ChEBI" id="CHEBI:18277"/>
        <dbReference type="ChEBI" id="CHEBI:33019"/>
        <dbReference type="ChEBI" id="CHEBI:58017"/>
        <dbReference type="EC" id="2.4.2.18"/>
    </reaction>
</comment>
<feature type="domain" description="Glycosyl transferase family 3" evidence="10">
    <location>
        <begin position="84"/>
        <end position="337"/>
    </location>
</feature>
<evidence type="ECO:0000256" key="7">
    <source>
        <dbReference type="ARBA" id="ARBA00052328"/>
    </source>
</evidence>
<feature type="binding site" evidence="9">
    <location>
        <position position="241"/>
    </location>
    <ligand>
        <name>Mg(2+)</name>
        <dbReference type="ChEBI" id="CHEBI:18420"/>
        <label>1</label>
    </ligand>
</feature>
<dbReference type="EMBL" id="VYDA01000184">
    <property type="protein sequence ID" value="MYH61096.1"/>
    <property type="molecule type" value="Genomic_DNA"/>
</dbReference>
<feature type="binding site" evidence="9">
    <location>
        <begin position="94"/>
        <end position="95"/>
    </location>
    <ligand>
        <name>5-phospho-alpha-D-ribose 1-diphosphate</name>
        <dbReference type="ChEBI" id="CHEBI:58017"/>
    </ligand>
</feature>
<dbReference type="SUPFAM" id="SSF47648">
    <property type="entry name" value="Nucleoside phosphorylase/phosphoribosyltransferase N-terminal domain"/>
    <property type="match status" value="1"/>
</dbReference>
<feature type="binding site" evidence="9">
    <location>
        <position position="177"/>
    </location>
    <ligand>
        <name>anthranilate</name>
        <dbReference type="ChEBI" id="CHEBI:16567"/>
        <label>2</label>
    </ligand>
</feature>
<dbReference type="Pfam" id="PF00591">
    <property type="entry name" value="Glycos_transf_3"/>
    <property type="match status" value="1"/>
</dbReference>
<comment type="function">
    <text evidence="9">Catalyzes the transfer of the phosphoribosyl group of 5-phosphorylribose-1-pyrophosphate (PRPP) to anthranilate to yield N-(5'-phosphoribosyl)-anthranilate (PRA).</text>
</comment>
<feature type="binding site" evidence="9">
    <location>
        <position position="122"/>
    </location>
    <ligand>
        <name>anthranilate</name>
        <dbReference type="ChEBI" id="CHEBI:16567"/>
        <label>1</label>
    </ligand>
</feature>
<organism evidence="12">
    <name type="scientific">Caldilineaceae bacterium SB0675_bin_29</name>
    <dbReference type="NCBI Taxonomy" id="2605266"/>
    <lineage>
        <taxon>Bacteria</taxon>
        <taxon>Bacillati</taxon>
        <taxon>Chloroflexota</taxon>
        <taxon>Caldilineae</taxon>
        <taxon>Caldilineales</taxon>
        <taxon>Caldilineaceae</taxon>
    </lineage>
</organism>
<keyword evidence="5 9" id="KW-0822">Tryptophan biosynthesis</keyword>
<feature type="binding site" evidence="9">
    <location>
        <position position="240"/>
    </location>
    <ligand>
        <name>Mg(2+)</name>
        <dbReference type="ChEBI" id="CHEBI:18420"/>
        <label>2</label>
    </ligand>
</feature>
<sequence length="355" mass="36704">MIGEKLMASPIHDALESIFAGKDLDADAADAAMTQIMSGQATDAQIGAFLSALRMKGERVSEITGCARAMKRVAVPVRPTLDGQRLLDTCGTGGDQTGTFNISTTVAFVVAGAGEKVAKHGNRSASSQCGSADVLEELGVRLDLGPEQVAECIEDVGIGFLFAPLYHPAMKYAIGPRRELATRTVFNILGPLTNPANATHQVIGVPSIDLTSQMAEVLGEMGSTAAIVVHGTTDDGRGVDELITNGINHISHLRKGEVRISELSATDLGLSSASLDDLVGGDAGTNAAITQGILNGELHGPKRDVVLLNAAAALATENGDWEAGLTAAGESIDSGAAQDSLTRFIEKTQGFSGNQ</sequence>
<keyword evidence="6 9" id="KW-0057">Aromatic amino acid biosynthesis</keyword>
<feature type="binding site" evidence="9">
    <location>
        <position position="241"/>
    </location>
    <ligand>
        <name>Mg(2+)</name>
        <dbReference type="ChEBI" id="CHEBI:18420"/>
        <label>2</label>
    </ligand>
</feature>
<dbReference type="GO" id="GO:0004048">
    <property type="term" value="F:anthranilate phosphoribosyltransferase activity"/>
    <property type="evidence" value="ECO:0007669"/>
    <property type="project" value="UniProtKB-UniRule"/>
</dbReference>
<dbReference type="InterPro" id="IPR017459">
    <property type="entry name" value="Glycosyl_Trfase_fam3_N_dom"/>
</dbReference>
<comment type="caution">
    <text evidence="9">Lacks conserved residue(s) required for the propagation of feature annotation.</text>
</comment>
<feature type="binding site" evidence="9">
    <location>
        <begin position="101"/>
        <end position="104"/>
    </location>
    <ligand>
        <name>5-phospho-alpha-D-ribose 1-diphosphate</name>
        <dbReference type="ChEBI" id="CHEBI:58017"/>
    </ligand>
</feature>
<dbReference type="Gene3D" id="1.20.970.10">
    <property type="entry name" value="Transferase, Pyrimidine Nucleoside Phosphorylase, Chain C"/>
    <property type="match status" value="1"/>
</dbReference>
<evidence type="ECO:0000259" key="11">
    <source>
        <dbReference type="Pfam" id="PF02885"/>
    </source>
</evidence>
<dbReference type="AlphaFoldDB" id="A0A6B1G0Z3"/>
<keyword evidence="2 9" id="KW-0028">Amino-acid biosynthesis</keyword>
<comment type="similarity">
    <text evidence="8">In the C-terminal section; belongs to the anthranilate phosphoribosyltransferase family.</text>
</comment>
<feature type="binding site" evidence="9">
    <location>
        <position position="91"/>
    </location>
    <ligand>
        <name>5-phospho-alpha-D-ribose 1-diphosphate</name>
        <dbReference type="ChEBI" id="CHEBI:58017"/>
    </ligand>
</feature>
<evidence type="ECO:0000256" key="6">
    <source>
        <dbReference type="ARBA" id="ARBA00023141"/>
    </source>
</evidence>
<dbReference type="PANTHER" id="PTHR43285">
    <property type="entry name" value="ANTHRANILATE PHOSPHORIBOSYLTRANSFERASE"/>
    <property type="match status" value="1"/>
</dbReference>
<dbReference type="NCBIfam" id="TIGR01245">
    <property type="entry name" value="trpD"/>
    <property type="match status" value="1"/>
</dbReference>
<dbReference type="GO" id="GO:0000162">
    <property type="term" value="P:L-tryptophan biosynthetic process"/>
    <property type="evidence" value="ECO:0007669"/>
    <property type="project" value="UniProtKB-UniRule"/>
</dbReference>
<comment type="cofactor">
    <cofactor evidence="9">
        <name>Mg(2+)</name>
        <dbReference type="ChEBI" id="CHEBI:18420"/>
    </cofactor>
    <text evidence="9">Binds 2 magnesium ions per monomer.</text>
</comment>
<keyword evidence="3 9" id="KW-0328">Glycosyltransferase</keyword>
<dbReference type="Gene3D" id="3.40.1030.10">
    <property type="entry name" value="Nucleoside phosphorylase/phosphoribosyltransferase catalytic domain"/>
    <property type="match status" value="1"/>
</dbReference>
<evidence type="ECO:0000259" key="10">
    <source>
        <dbReference type="Pfam" id="PF00591"/>
    </source>
</evidence>
<dbReference type="InterPro" id="IPR005940">
    <property type="entry name" value="Anthranilate_Pribosyl_Tfrase"/>
</dbReference>
<comment type="caution">
    <text evidence="12">The sequence shown here is derived from an EMBL/GenBank/DDBJ whole genome shotgun (WGS) entry which is preliminary data.</text>
</comment>
<feature type="binding site" evidence="9">
    <location>
        <position position="131"/>
    </location>
    <ligand>
        <name>5-phospho-alpha-D-ribose 1-diphosphate</name>
        <dbReference type="ChEBI" id="CHEBI:58017"/>
    </ligand>
</feature>
<evidence type="ECO:0000256" key="9">
    <source>
        <dbReference type="HAMAP-Rule" id="MF_00211"/>
    </source>
</evidence>
<comment type="subunit">
    <text evidence="9">Homodimer.</text>
</comment>
<gene>
    <name evidence="9 12" type="primary">trpD</name>
    <name evidence="12" type="ORF">F4148_04855</name>
</gene>
<evidence type="ECO:0000256" key="2">
    <source>
        <dbReference type="ARBA" id="ARBA00022605"/>
    </source>
</evidence>
<feature type="binding site" evidence="9">
    <location>
        <position position="91"/>
    </location>
    <ligand>
        <name>anthranilate</name>
        <dbReference type="ChEBI" id="CHEBI:16567"/>
        <label>1</label>
    </ligand>
</feature>
<feature type="binding site" evidence="9">
    <location>
        <begin position="119"/>
        <end position="127"/>
    </location>
    <ligand>
        <name>5-phospho-alpha-D-ribose 1-diphosphate</name>
        <dbReference type="ChEBI" id="CHEBI:58017"/>
    </ligand>
</feature>
<evidence type="ECO:0000256" key="3">
    <source>
        <dbReference type="ARBA" id="ARBA00022676"/>
    </source>
</evidence>